<keyword evidence="1" id="KW-0175">Coiled coil</keyword>
<accession>A0A833H0D2</accession>
<gene>
    <name evidence="3" type="ORF">F9K24_13955</name>
</gene>
<name>A0A833H0D2_9LEPT</name>
<sequence>MKILKKLFSAFKKKPVERQDKSAEFIPPQGFGQNRATSSAGRVSQEVGSLLTLFALILVLSFLVLFYTRMRIEVSLLDRKIKQARIAKIEQERKNSSLRAELARKKGEDAVLTYWKLYGALPDYEKNRVLRIRLPD</sequence>
<organism evidence="3 4">
    <name type="scientific">Leptonema illini</name>
    <dbReference type="NCBI Taxonomy" id="183"/>
    <lineage>
        <taxon>Bacteria</taxon>
        <taxon>Pseudomonadati</taxon>
        <taxon>Spirochaetota</taxon>
        <taxon>Spirochaetia</taxon>
        <taxon>Leptospirales</taxon>
        <taxon>Leptospiraceae</taxon>
        <taxon>Leptonema</taxon>
    </lineage>
</organism>
<keyword evidence="2" id="KW-0472">Membrane</keyword>
<keyword evidence="2" id="KW-0812">Transmembrane</keyword>
<reference evidence="3 4" key="1">
    <citation type="submission" date="2019-10" db="EMBL/GenBank/DDBJ databases">
        <title>Extracellular Electron Transfer in a Candidatus Methanoperedens spp. Enrichment Culture.</title>
        <authorList>
            <person name="Berger S."/>
            <person name="Rangel Shaw D."/>
            <person name="Berben T."/>
            <person name="In 'T Zandt M."/>
            <person name="Frank J."/>
            <person name="Reimann J."/>
            <person name="Jetten M.S.M."/>
            <person name="Welte C.U."/>
        </authorList>
    </citation>
    <scope>NUCLEOTIDE SEQUENCE [LARGE SCALE GENOMIC DNA]</scope>
    <source>
        <strain evidence="3">SB12</strain>
    </source>
</reference>
<proteinExistence type="predicted"/>
<feature type="transmembrane region" description="Helical" evidence="2">
    <location>
        <begin position="47"/>
        <end position="67"/>
    </location>
</feature>
<dbReference type="Proteomes" id="UP000460298">
    <property type="component" value="Unassembled WGS sequence"/>
</dbReference>
<dbReference type="AlphaFoldDB" id="A0A833H0D2"/>
<evidence type="ECO:0000313" key="4">
    <source>
        <dbReference type="Proteomes" id="UP000460298"/>
    </source>
</evidence>
<evidence type="ECO:0000256" key="1">
    <source>
        <dbReference type="SAM" id="Coils"/>
    </source>
</evidence>
<dbReference type="EMBL" id="WBUI01000014">
    <property type="protein sequence ID" value="KAB2931340.1"/>
    <property type="molecule type" value="Genomic_DNA"/>
</dbReference>
<comment type="caution">
    <text evidence="3">The sequence shown here is derived from an EMBL/GenBank/DDBJ whole genome shotgun (WGS) entry which is preliminary data.</text>
</comment>
<keyword evidence="2" id="KW-1133">Transmembrane helix</keyword>
<protein>
    <submittedName>
        <fullName evidence="3">Uncharacterized protein</fullName>
    </submittedName>
</protein>
<evidence type="ECO:0000313" key="3">
    <source>
        <dbReference type="EMBL" id="KAB2931340.1"/>
    </source>
</evidence>
<feature type="coiled-coil region" evidence="1">
    <location>
        <begin position="81"/>
        <end position="108"/>
    </location>
</feature>
<evidence type="ECO:0000256" key="2">
    <source>
        <dbReference type="SAM" id="Phobius"/>
    </source>
</evidence>